<dbReference type="GO" id="GO:0005737">
    <property type="term" value="C:cytoplasm"/>
    <property type="evidence" value="ECO:0007669"/>
    <property type="project" value="TreeGrafter"/>
</dbReference>
<dbReference type="RefSeq" id="WP_184790941.1">
    <property type="nucleotide sequence ID" value="NZ_BONT01000047.1"/>
</dbReference>
<feature type="binding site" evidence="2">
    <location>
        <position position="59"/>
    </location>
    <ligand>
        <name>substrate</name>
    </ligand>
</feature>
<dbReference type="SUPFAM" id="SSF53254">
    <property type="entry name" value="Phosphoglycerate mutase-like"/>
    <property type="match status" value="1"/>
</dbReference>
<evidence type="ECO:0000256" key="1">
    <source>
        <dbReference type="PIRSR" id="PIRSR613078-1"/>
    </source>
</evidence>
<dbReference type="AlphaFoldDB" id="A0A841FTM2"/>
<dbReference type="Proteomes" id="UP000548476">
    <property type="component" value="Unassembled WGS sequence"/>
</dbReference>
<keyword evidence="4" id="KW-1185">Reference proteome</keyword>
<feature type="active site" description="Proton donor/acceptor" evidence="1">
    <location>
        <position position="83"/>
    </location>
</feature>
<dbReference type="EMBL" id="JACHGT010000015">
    <property type="protein sequence ID" value="MBB6038143.1"/>
    <property type="molecule type" value="Genomic_DNA"/>
</dbReference>
<dbReference type="Pfam" id="PF00300">
    <property type="entry name" value="His_Phos_1"/>
    <property type="match status" value="1"/>
</dbReference>
<dbReference type="SMART" id="SM00855">
    <property type="entry name" value="PGAM"/>
    <property type="match status" value="1"/>
</dbReference>
<name>A0A841FTM2_9ACTN</name>
<reference evidence="3 4" key="1">
    <citation type="submission" date="2020-08" db="EMBL/GenBank/DDBJ databases">
        <title>Genomic Encyclopedia of Type Strains, Phase IV (KMG-IV): sequencing the most valuable type-strain genomes for metagenomic binning, comparative biology and taxonomic classification.</title>
        <authorList>
            <person name="Goeker M."/>
        </authorList>
    </citation>
    <scope>NUCLEOTIDE SEQUENCE [LARGE SCALE GENOMIC DNA]</scope>
    <source>
        <strain evidence="3 4">YIM 65646</strain>
    </source>
</reference>
<evidence type="ECO:0000256" key="2">
    <source>
        <dbReference type="PIRSR" id="PIRSR613078-2"/>
    </source>
</evidence>
<dbReference type="PANTHER" id="PTHR48100">
    <property type="entry name" value="BROAD-SPECIFICITY PHOSPHATASE YOR283W-RELATED"/>
    <property type="match status" value="1"/>
</dbReference>
<gene>
    <name evidence="3" type="ORF">HNR73_006023</name>
</gene>
<proteinExistence type="predicted"/>
<dbReference type="Gene3D" id="3.40.50.1240">
    <property type="entry name" value="Phosphoglycerate mutase-like"/>
    <property type="match status" value="1"/>
</dbReference>
<organism evidence="3 4">
    <name type="scientific">Phytomonospora endophytica</name>
    <dbReference type="NCBI Taxonomy" id="714109"/>
    <lineage>
        <taxon>Bacteria</taxon>
        <taxon>Bacillati</taxon>
        <taxon>Actinomycetota</taxon>
        <taxon>Actinomycetes</taxon>
        <taxon>Micromonosporales</taxon>
        <taxon>Micromonosporaceae</taxon>
        <taxon>Phytomonospora</taxon>
    </lineage>
</organism>
<dbReference type="EC" id="5.4.2.12" evidence="3"/>
<dbReference type="GO" id="GO:0016791">
    <property type="term" value="F:phosphatase activity"/>
    <property type="evidence" value="ECO:0007669"/>
    <property type="project" value="TreeGrafter"/>
</dbReference>
<dbReference type="InterPro" id="IPR050275">
    <property type="entry name" value="PGM_Phosphatase"/>
</dbReference>
<dbReference type="GO" id="GO:0004619">
    <property type="term" value="F:phosphoglycerate mutase activity"/>
    <property type="evidence" value="ECO:0007669"/>
    <property type="project" value="UniProtKB-EC"/>
</dbReference>
<dbReference type="CDD" id="cd07067">
    <property type="entry name" value="HP_PGM_like"/>
    <property type="match status" value="1"/>
</dbReference>
<evidence type="ECO:0000313" key="3">
    <source>
        <dbReference type="EMBL" id="MBB6038143.1"/>
    </source>
</evidence>
<feature type="active site" description="Tele-phosphohistidine intermediate" evidence="1">
    <location>
        <position position="9"/>
    </location>
</feature>
<sequence length="209" mass="22013">MTIVALIRHGETPWHAENRYCGRTDLPLTGNGERQAEALAGWAAVTPALRAVRSSTLTRAIRTAAPAAAGAGLPHVTDDRLVELDFGEAEGLTSAEMELRWPKERAAFVADPVGDPLPGGEDPRAAIARGSAAVLDAALAGAGGVSLVVCHSTLLRLLTCHFTGVDPSEYRRAYPKVGNASGAILRRMDGGDWELLAFNPVLTRAGVAW</sequence>
<evidence type="ECO:0000313" key="4">
    <source>
        <dbReference type="Proteomes" id="UP000548476"/>
    </source>
</evidence>
<dbReference type="InterPro" id="IPR013078">
    <property type="entry name" value="His_Pase_superF_clade-1"/>
</dbReference>
<dbReference type="InterPro" id="IPR029033">
    <property type="entry name" value="His_PPase_superfam"/>
</dbReference>
<dbReference type="PANTHER" id="PTHR48100:SF1">
    <property type="entry name" value="HISTIDINE PHOSPHATASE FAMILY PROTEIN-RELATED"/>
    <property type="match status" value="1"/>
</dbReference>
<comment type="caution">
    <text evidence="3">The sequence shown here is derived from an EMBL/GenBank/DDBJ whole genome shotgun (WGS) entry which is preliminary data.</text>
</comment>
<protein>
    <submittedName>
        <fullName evidence="3">Putative phosphoglycerate mutase</fullName>
        <ecNumber evidence="3">5.4.2.12</ecNumber>
    </submittedName>
</protein>
<accession>A0A841FTM2</accession>
<keyword evidence="3" id="KW-0413">Isomerase</keyword>